<keyword evidence="3" id="KW-1185">Reference proteome</keyword>
<feature type="region of interest" description="Disordered" evidence="1">
    <location>
        <begin position="126"/>
        <end position="145"/>
    </location>
</feature>
<evidence type="ECO:0000313" key="2">
    <source>
        <dbReference type="Ensembl" id="ENSPFOP00000029916.1"/>
    </source>
</evidence>
<reference evidence="2" key="3">
    <citation type="submission" date="2025-09" db="UniProtKB">
        <authorList>
            <consortium name="Ensembl"/>
        </authorList>
    </citation>
    <scope>IDENTIFICATION</scope>
</reference>
<evidence type="ECO:0000256" key="1">
    <source>
        <dbReference type="SAM" id="MobiDB-lite"/>
    </source>
</evidence>
<evidence type="ECO:0000313" key="3">
    <source>
        <dbReference type="Proteomes" id="UP000028760"/>
    </source>
</evidence>
<feature type="compositionally biased region" description="Acidic residues" evidence="1">
    <location>
        <begin position="230"/>
        <end position="249"/>
    </location>
</feature>
<dbReference type="Ensembl" id="ENSPFOT00000023852.1">
    <property type="protein sequence ID" value="ENSPFOP00000029916.1"/>
    <property type="gene ID" value="ENSPFOG00000024743.1"/>
</dbReference>
<reference evidence="3" key="1">
    <citation type="submission" date="2013-10" db="EMBL/GenBank/DDBJ databases">
        <authorList>
            <person name="Schartl M."/>
            <person name="Warren W."/>
        </authorList>
    </citation>
    <scope>NUCLEOTIDE SEQUENCE [LARGE SCALE GENOMIC DNA]</scope>
    <source>
        <strain evidence="3">female</strain>
    </source>
</reference>
<accession>A0A096MES5</accession>
<dbReference type="EMBL" id="AYCK01001490">
    <property type="status" value="NOT_ANNOTATED_CDS"/>
    <property type="molecule type" value="Genomic_DNA"/>
</dbReference>
<name>A0A096MES5_POEFO</name>
<organism evidence="2 3">
    <name type="scientific">Poecilia formosa</name>
    <name type="common">Amazon molly</name>
    <name type="synonym">Limia formosa</name>
    <dbReference type="NCBI Taxonomy" id="48698"/>
    <lineage>
        <taxon>Eukaryota</taxon>
        <taxon>Metazoa</taxon>
        <taxon>Chordata</taxon>
        <taxon>Craniata</taxon>
        <taxon>Vertebrata</taxon>
        <taxon>Euteleostomi</taxon>
        <taxon>Actinopterygii</taxon>
        <taxon>Neopterygii</taxon>
        <taxon>Teleostei</taxon>
        <taxon>Neoteleostei</taxon>
        <taxon>Acanthomorphata</taxon>
        <taxon>Ovalentaria</taxon>
        <taxon>Atherinomorphae</taxon>
        <taxon>Cyprinodontiformes</taxon>
        <taxon>Poeciliidae</taxon>
        <taxon>Poeciliinae</taxon>
        <taxon>Poecilia</taxon>
    </lineage>
</organism>
<dbReference type="AlphaFoldDB" id="A0A096MES5"/>
<feature type="compositionally biased region" description="Acidic residues" evidence="1">
    <location>
        <begin position="152"/>
        <end position="180"/>
    </location>
</feature>
<sequence length="249" mass="27304">MSLAIKPIWEASCMLTLLPSVGFTIPPVQAWASSNLWAVIESTRPRFKASVIEIFSNASVSKMAPTGSTSPTGSRGGDRVIDTWDSCFRESEHFSATTLDDEHFSMIVVVFVVVVLVTVGDNGLDTTVDEEEDEEDDVIDGTGTTDFFEVDDVTEDELKEPEVPEVDSIDEEEDDEDDVIDGTGTTDVFEVDDVTEDELKEAEVPEVDSIDDDEDVTDNFPDGSGIKFDDDTDDDDDDDDEDDDDLCVA</sequence>
<feature type="compositionally biased region" description="Acidic residues" evidence="1">
    <location>
        <begin position="189"/>
        <end position="217"/>
    </location>
</feature>
<reference evidence="2" key="2">
    <citation type="submission" date="2025-08" db="UniProtKB">
        <authorList>
            <consortium name="Ensembl"/>
        </authorList>
    </citation>
    <scope>IDENTIFICATION</scope>
</reference>
<feature type="region of interest" description="Disordered" evidence="1">
    <location>
        <begin position="152"/>
        <end position="249"/>
    </location>
</feature>
<proteinExistence type="predicted"/>
<protein>
    <submittedName>
        <fullName evidence="2">Uncharacterized protein</fullName>
    </submittedName>
</protein>
<feature type="compositionally biased region" description="Acidic residues" evidence="1">
    <location>
        <begin position="127"/>
        <end position="139"/>
    </location>
</feature>
<dbReference type="Proteomes" id="UP000028760">
    <property type="component" value="Unassembled WGS sequence"/>
</dbReference>